<organism evidence="12 13">
    <name type="scientific">Chryseobacterium camelliae</name>
    <dbReference type="NCBI Taxonomy" id="1265445"/>
    <lineage>
        <taxon>Bacteria</taxon>
        <taxon>Pseudomonadati</taxon>
        <taxon>Bacteroidota</taxon>
        <taxon>Flavobacteriia</taxon>
        <taxon>Flavobacteriales</taxon>
        <taxon>Weeksellaceae</taxon>
        <taxon>Chryseobacterium group</taxon>
        <taxon>Chryseobacterium</taxon>
    </lineage>
</organism>
<keyword evidence="7 10" id="KW-0456">Lyase</keyword>
<comment type="subunit">
    <text evidence="2 10">Heterodimer of HisH and HisF.</text>
</comment>
<evidence type="ECO:0000256" key="8">
    <source>
        <dbReference type="ARBA" id="ARBA00047838"/>
    </source>
</evidence>
<protein>
    <recommendedName>
        <fullName evidence="10">Imidazole glycerol phosphate synthase subunit HisH</fullName>
        <ecNumber evidence="10">4.3.2.10</ecNumber>
    </recommendedName>
    <alternativeName>
        <fullName evidence="10">IGP synthase glutaminase subunit</fullName>
        <ecNumber evidence="10">3.5.1.2</ecNumber>
    </alternativeName>
    <alternativeName>
        <fullName evidence="10">IGP synthase subunit HisH</fullName>
    </alternativeName>
    <alternativeName>
        <fullName evidence="10">ImGP synthase subunit HisH</fullName>
        <shortName evidence="10">IGPS subunit HisH</shortName>
    </alternativeName>
</protein>
<keyword evidence="10" id="KW-0963">Cytoplasm</keyword>
<evidence type="ECO:0000256" key="7">
    <source>
        <dbReference type="ARBA" id="ARBA00023239"/>
    </source>
</evidence>
<evidence type="ECO:0000256" key="2">
    <source>
        <dbReference type="ARBA" id="ARBA00011152"/>
    </source>
</evidence>
<comment type="function">
    <text evidence="10">IGPS catalyzes the conversion of PRFAR and glutamine to IGP, AICAR and glutamate. The HisH subunit catalyzes the hydrolysis of glutamine to glutamate and ammonia as part of the synthesis of IGP and AICAR. The resulting ammonia molecule is channeled to the active site of HisF.</text>
</comment>
<keyword evidence="3 10" id="KW-0028">Amino-acid biosynthesis</keyword>
<evidence type="ECO:0000256" key="9">
    <source>
        <dbReference type="ARBA" id="ARBA00049534"/>
    </source>
</evidence>
<dbReference type="InterPro" id="IPR029062">
    <property type="entry name" value="Class_I_gatase-like"/>
</dbReference>
<evidence type="ECO:0000259" key="11">
    <source>
        <dbReference type="Pfam" id="PF00117"/>
    </source>
</evidence>
<dbReference type="EMBL" id="CP115859">
    <property type="protein sequence ID" value="WBV61562.1"/>
    <property type="molecule type" value="Genomic_DNA"/>
</dbReference>
<comment type="subcellular location">
    <subcellularLocation>
        <location evidence="10">Cytoplasm</location>
    </subcellularLocation>
</comment>
<proteinExistence type="inferred from homology"/>
<dbReference type="RefSeq" id="WP_271149842.1">
    <property type="nucleotide sequence ID" value="NZ_CP115859.1"/>
</dbReference>
<comment type="catalytic activity">
    <reaction evidence="8 10">
        <text>5-[(5-phospho-1-deoxy-D-ribulos-1-ylimino)methylamino]-1-(5-phospho-beta-D-ribosyl)imidazole-4-carboxamide + L-glutamine = D-erythro-1-(imidazol-4-yl)glycerol 3-phosphate + 5-amino-1-(5-phospho-beta-D-ribosyl)imidazole-4-carboxamide + L-glutamate + H(+)</text>
        <dbReference type="Rhea" id="RHEA:24793"/>
        <dbReference type="ChEBI" id="CHEBI:15378"/>
        <dbReference type="ChEBI" id="CHEBI:29985"/>
        <dbReference type="ChEBI" id="CHEBI:58278"/>
        <dbReference type="ChEBI" id="CHEBI:58359"/>
        <dbReference type="ChEBI" id="CHEBI:58475"/>
        <dbReference type="ChEBI" id="CHEBI:58525"/>
        <dbReference type="EC" id="4.3.2.10"/>
    </reaction>
</comment>
<evidence type="ECO:0000256" key="6">
    <source>
        <dbReference type="ARBA" id="ARBA00023102"/>
    </source>
</evidence>
<keyword evidence="5 10" id="KW-0315">Glutamine amidotransferase</keyword>
<dbReference type="HAMAP" id="MF_00278">
    <property type="entry name" value="HisH"/>
    <property type="match status" value="1"/>
</dbReference>
<dbReference type="InterPro" id="IPR010139">
    <property type="entry name" value="Imidazole-glycPsynth_HisH"/>
</dbReference>
<name>A0ABY7QPG5_9FLAO</name>
<feature type="active site" evidence="10">
    <location>
        <position position="188"/>
    </location>
</feature>
<evidence type="ECO:0000256" key="3">
    <source>
        <dbReference type="ARBA" id="ARBA00022605"/>
    </source>
</evidence>
<evidence type="ECO:0000256" key="4">
    <source>
        <dbReference type="ARBA" id="ARBA00022801"/>
    </source>
</evidence>
<dbReference type="InterPro" id="IPR017926">
    <property type="entry name" value="GATASE"/>
</dbReference>
<evidence type="ECO:0000256" key="10">
    <source>
        <dbReference type="HAMAP-Rule" id="MF_00278"/>
    </source>
</evidence>
<dbReference type="GO" id="GO:0016829">
    <property type="term" value="F:lyase activity"/>
    <property type="evidence" value="ECO:0007669"/>
    <property type="project" value="UniProtKB-KW"/>
</dbReference>
<dbReference type="PROSITE" id="PS51273">
    <property type="entry name" value="GATASE_TYPE_1"/>
    <property type="match status" value="1"/>
</dbReference>
<feature type="domain" description="Glutamine amidotransferase" evidence="11">
    <location>
        <begin position="4"/>
        <end position="194"/>
    </location>
</feature>
<reference evidence="12 13" key="1">
    <citation type="submission" date="2023-01" db="EMBL/GenBank/DDBJ databases">
        <title>Complete genome of Chryseobacterium camelliae VAN22-5A.</title>
        <authorList>
            <person name="Zong G."/>
            <person name="Cao G."/>
        </authorList>
    </citation>
    <scope>NUCLEOTIDE SEQUENCE [LARGE SCALE GENOMIC DNA]</scope>
    <source>
        <strain evidence="12 13">VAN22-5A</strain>
    </source>
</reference>
<evidence type="ECO:0000313" key="12">
    <source>
        <dbReference type="EMBL" id="WBV61562.1"/>
    </source>
</evidence>
<dbReference type="EC" id="4.3.2.10" evidence="10"/>
<dbReference type="Gene3D" id="3.40.50.880">
    <property type="match status" value="1"/>
</dbReference>
<dbReference type="PANTHER" id="PTHR42701">
    <property type="entry name" value="IMIDAZOLE GLYCEROL PHOSPHATE SYNTHASE SUBUNIT HISH"/>
    <property type="match status" value="1"/>
</dbReference>
<dbReference type="Proteomes" id="UP001210978">
    <property type="component" value="Chromosome"/>
</dbReference>
<dbReference type="SUPFAM" id="SSF52317">
    <property type="entry name" value="Class I glutamine amidotransferase-like"/>
    <property type="match status" value="1"/>
</dbReference>
<dbReference type="PANTHER" id="PTHR42701:SF1">
    <property type="entry name" value="IMIDAZOLE GLYCEROL PHOSPHATE SYNTHASE SUBUNIT HISH"/>
    <property type="match status" value="1"/>
</dbReference>
<dbReference type="EC" id="3.5.1.2" evidence="10"/>
<feature type="active site" description="Nucleophile" evidence="10">
    <location>
        <position position="80"/>
    </location>
</feature>
<keyword evidence="6 10" id="KW-0368">Histidine biosynthesis</keyword>
<keyword evidence="4 10" id="KW-0378">Hydrolase</keyword>
<feature type="active site" evidence="10">
    <location>
        <position position="186"/>
    </location>
</feature>
<keyword evidence="13" id="KW-1185">Reference proteome</keyword>
<evidence type="ECO:0000256" key="5">
    <source>
        <dbReference type="ARBA" id="ARBA00022962"/>
    </source>
</evidence>
<accession>A0ABY7QPG5</accession>
<evidence type="ECO:0000256" key="1">
    <source>
        <dbReference type="ARBA" id="ARBA00005091"/>
    </source>
</evidence>
<dbReference type="PIRSF" id="PIRSF000495">
    <property type="entry name" value="Amidotransf_hisH"/>
    <property type="match status" value="1"/>
</dbReference>
<dbReference type="CDD" id="cd01748">
    <property type="entry name" value="GATase1_IGP_Synthase"/>
    <property type="match status" value="1"/>
</dbReference>
<sequence>MITLIDYGVGNINAFVNVYKRVDVPVKIAKTKADLIDAQKLILPGVGHFDHAMTQLNNSGMRDYLDELVLDKKVPVIGICVGMQMMANNSDEGKMEGLKWIDATVKKFDETKINQITRLPHMGWNDVKPVKDLELFRGLENDSIFYFLHTYYFECNNPNDIMAVTEYGGEFASAAHHENKYGIQFHPEKSHHYGEILLHNFAKL</sequence>
<dbReference type="NCBIfam" id="TIGR01855">
    <property type="entry name" value="IMP_synth_hisH"/>
    <property type="match status" value="1"/>
</dbReference>
<comment type="catalytic activity">
    <reaction evidence="9 10">
        <text>L-glutamine + H2O = L-glutamate + NH4(+)</text>
        <dbReference type="Rhea" id="RHEA:15889"/>
        <dbReference type="ChEBI" id="CHEBI:15377"/>
        <dbReference type="ChEBI" id="CHEBI:28938"/>
        <dbReference type="ChEBI" id="CHEBI:29985"/>
        <dbReference type="ChEBI" id="CHEBI:58359"/>
        <dbReference type="EC" id="3.5.1.2"/>
    </reaction>
</comment>
<comment type="pathway">
    <text evidence="1 10">Amino-acid biosynthesis; L-histidine biosynthesis; L-histidine from 5-phospho-alpha-D-ribose 1-diphosphate: step 5/9.</text>
</comment>
<evidence type="ECO:0000313" key="13">
    <source>
        <dbReference type="Proteomes" id="UP001210978"/>
    </source>
</evidence>
<gene>
    <name evidence="10 12" type="primary">hisH</name>
    <name evidence="12" type="ORF">PFY12_05420</name>
</gene>
<dbReference type="Pfam" id="PF00117">
    <property type="entry name" value="GATase"/>
    <property type="match status" value="1"/>
</dbReference>